<evidence type="ECO:0000313" key="4">
    <source>
        <dbReference type="Proteomes" id="UP000595426"/>
    </source>
</evidence>
<dbReference type="OrthoDB" id="2216648at2"/>
<dbReference type="Pfam" id="PF08887">
    <property type="entry name" value="GAD-like"/>
    <property type="match status" value="1"/>
</dbReference>
<accession>A0A7T7ZXD4</accession>
<reference evidence="3 4" key="1">
    <citation type="submission" date="2020-12" db="EMBL/GenBank/DDBJ databases">
        <title>FDA dAtabase for Regulatory Grade micrObial Sequences (FDA-ARGOS): Supporting development and validation of Infectious Disease Dx tests.</title>
        <authorList>
            <person name="Kerrigan L."/>
            <person name="Long C."/>
            <person name="Tallon L."/>
            <person name="Sadzewicz L."/>
            <person name="Zhao X."/>
            <person name="Boylan J."/>
            <person name="Ott S."/>
            <person name="Bowen H."/>
            <person name="Vavikolanu K."/>
            <person name="Mehta A."/>
            <person name="Aluvathingal J."/>
            <person name="Nadendla S."/>
            <person name="Yan Y."/>
            <person name="Sichtig H."/>
        </authorList>
    </citation>
    <scope>NUCLEOTIDE SEQUENCE [LARGE SCALE GENOMIC DNA]</scope>
    <source>
        <strain evidence="3 4">FDAARGOS_1031</strain>
    </source>
</reference>
<keyword evidence="4" id="KW-1185">Reference proteome</keyword>
<dbReference type="KEGG" id="egm:AYC65_06625"/>
<proteinExistence type="predicted"/>
<dbReference type="Proteomes" id="UP000595426">
    <property type="component" value="Chromosome"/>
</dbReference>
<name>A0A7T7ZXD4_9FLAO</name>
<dbReference type="InterPro" id="IPR014983">
    <property type="entry name" value="GAD-rel"/>
</dbReference>
<protein>
    <submittedName>
        <fullName evidence="3">DUF1851 domain-containing protein</fullName>
    </submittedName>
</protein>
<evidence type="ECO:0000313" key="3">
    <source>
        <dbReference type="EMBL" id="QQN58167.1"/>
    </source>
</evidence>
<dbReference type="RefSeq" id="WP_034867185.1">
    <property type="nucleotide sequence ID" value="NZ_CAJJUP010000005.1"/>
</dbReference>
<evidence type="ECO:0000259" key="1">
    <source>
        <dbReference type="Pfam" id="PF08887"/>
    </source>
</evidence>
<feature type="domain" description="T6SS immunity protein Tdi1 C-terminal" evidence="2">
    <location>
        <begin position="137"/>
        <end position="192"/>
    </location>
</feature>
<organism evidence="3 4">
    <name type="scientific">Elizabethkingia bruuniana</name>
    <dbReference type="NCBI Taxonomy" id="1756149"/>
    <lineage>
        <taxon>Bacteria</taxon>
        <taxon>Pseudomonadati</taxon>
        <taxon>Bacteroidota</taxon>
        <taxon>Flavobacteriia</taxon>
        <taxon>Flavobacteriales</taxon>
        <taxon>Weeksellaceae</taxon>
        <taxon>Elizabethkingia</taxon>
    </lineage>
</organism>
<dbReference type="Pfam" id="PF08906">
    <property type="entry name" value="T6SS_Tdi1_C"/>
    <property type="match status" value="1"/>
</dbReference>
<dbReference type="InterPro" id="IPR015002">
    <property type="entry name" value="T6SS_Tdi1_C"/>
</dbReference>
<dbReference type="AlphaFoldDB" id="A0A7T7ZXD4"/>
<gene>
    <name evidence="3" type="ORF">I6H88_17315</name>
</gene>
<dbReference type="GeneID" id="93132569"/>
<feature type="domain" description="GAD-related" evidence="1">
    <location>
        <begin position="11"/>
        <end position="96"/>
    </location>
</feature>
<dbReference type="EMBL" id="CP067018">
    <property type="protein sequence ID" value="QQN58167.1"/>
    <property type="molecule type" value="Genomic_DNA"/>
</dbReference>
<sequence length="201" mass="22987">MERLTFEEKNINNYKKQSDVSSGIINKFTDILPNELINIWKTMGFGIYEDGFLQLINPDEFEFVFDYIDKLLEPSIVFGYTALGDLLIWEGNKNWTISEDEGNRVKIINIRKCQSRALNSMQGTLDVFFDEYFIGHKDYFDSKAFLEIKGKMPKLEYGQCYGYVPALSLGGKASNNNLQIVDVKSYIEVIGQSVGKIIDLG</sequence>
<evidence type="ECO:0000259" key="2">
    <source>
        <dbReference type="Pfam" id="PF08906"/>
    </source>
</evidence>